<organism evidence="2 3">
    <name type="scientific">Staphylococcus phage 2638A</name>
    <dbReference type="NCBI Taxonomy" id="320836"/>
    <lineage>
        <taxon>Viruses</taxon>
        <taxon>Duplodnaviria</taxon>
        <taxon>Heunggongvirae</taxon>
        <taxon>Uroviricota</taxon>
        <taxon>Caudoviricetes</taxon>
        <taxon>Fibralongavirus</taxon>
        <taxon>Fibralongavirus fv2638A</taxon>
    </lineage>
</organism>
<feature type="compositionally biased region" description="Basic and acidic residues" evidence="1">
    <location>
        <begin position="193"/>
        <end position="208"/>
    </location>
</feature>
<dbReference type="EMBL" id="AY954954">
    <property type="protein sequence ID" value="AAX91003.1"/>
    <property type="molecule type" value="Genomic_DNA"/>
</dbReference>
<feature type="region of interest" description="Disordered" evidence="1">
    <location>
        <begin position="21"/>
        <end position="61"/>
    </location>
</feature>
<dbReference type="RefSeq" id="YP_239822.1">
    <property type="nucleotide sequence ID" value="NC_007051.1"/>
</dbReference>
<dbReference type="KEGG" id="vg:5132898"/>
<evidence type="ECO:0000313" key="3">
    <source>
        <dbReference type="Proteomes" id="UP000000988"/>
    </source>
</evidence>
<evidence type="ECO:0000313" key="2">
    <source>
        <dbReference type="EMBL" id="AAX91003.1"/>
    </source>
</evidence>
<protein>
    <submittedName>
        <fullName evidence="2">ORF015</fullName>
    </submittedName>
</protein>
<evidence type="ECO:0000256" key="1">
    <source>
        <dbReference type="SAM" id="MobiDB-lite"/>
    </source>
</evidence>
<accession>Q4ZD54</accession>
<reference evidence="2 3" key="1">
    <citation type="journal article" date="2005" name="Proc. Natl. Acad. Sci. U.S.A.">
        <title>The complete genomes and proteomes of 27 Staphylococcus aureus bacteriophages.</title>
        <authorList>
            <person name="Kwan T."/>
            <person name="Liu J."/>
            <person name="Dubow M."/>
            <person name="Gros P."/>
            <person name="Pelletier J."/>
        </authorList>
    </citation>
    <scope>NUCLEOTIDE SEQUENCE</scope>
</reference>
<sequence length="217" mass="24839">MNRLIFLLFASLLVLSACGNEEEKKAPEKKSEQKEENKTKEKNVDKDKKNKEVKANLNVEEDNSKVKDEQFNNKIDVNNITDRKTLESVIYGNYTEMDKIHAYNSAVTNGIIPQGNVMEGPATAAYESSLRIEKGQEQSIYEQNTNGDLSEEEAQRMSDLASQYDEEVAKHNANVQAHNDWINGQVEWSNASESEKEAIRKRDAEKYGYEYNPEDYE</sequence>
<proteinExistence type="predicted"/>
<name>Q4ZD54_BP263</name>
<dbReference type="Proteomes" id="UP000000988">
    <property type="component" value="Segment"/>
</dbReference>
<feature type="region of interest" description="Disordered" evidence="1">
    <location>
        <begin position="188"/>
        <end position="217"/>
    </location>
</feature>
<feature type="compositionally biased region" description="Basic and acidic residues" evidence="1">
    <location>
        <begin position="21"/>
        <end position="54"/>
    </location>
</feature>
<keyword evidence="3" id="KW-1185">Reference proteome</keyword>
<dbReference type="GeneID" id="5132898"/>
<organismHost>
    <name type="scientific">Staphylococcus aureus</name>
    <dbReference type="NCBI Taxonomy" id="1280"/>
</organismHost>
<dbReference type="PROSITE" id="PS51257">
    <property type="entry name" value="PROKAR_LIPOPROTEIN"/>
    <property type="match status" value="1"/>
</dbReference>